<gene>
    <name evidence="1" type="ORF">CH333_03255</name>
</gene>
<proteinExistence type="predicted"/>
<protein>
    <submittedName>
        <fullName evidence="1">Uncharacterized protein</fullName>
    </submittedName>
</protein>
<sequence>MVRFELGDRVAVYLKHFRTIQEIRNIEQKHEVENETQNFYKYMLEKMRKECTDEKWKAVSKDKEIGYPKLILYKEDWCLEENPFGITFEWNQKTRRPHFYDNPCYVGIWLPENNENYKKLRDELQKTLAASLQKRNYEKQNEWWVYKRIFKFPKDDLDDIRELENNIISEVNFLKRELSRYEPII</sequence>
<reference evidence="1 2" key="1">
    <citation type="submission" date="2017-07" db="EMBL/GenBank/DDBJ databases">
        <title>Recovery of genomes from metagenomes via a dereplication, aggregation, and scoring strategy.</title>
        <authorList>
            <person name="Sieber C.M."/>
            <person name="Probst A.J."/>
            <person name="Sharrar A."/>
            <person name="Thomas B.C."/>
            <person name="Hess M."/>
            <person name="Tringe S.G."/>
            <person name="Banfield J.F."/>
        </authorList>
    </citation>
    <scope>NUCLEOTIDE SEQUENCE [LARGE SCALE GENOMIC DNA]</scope>
    <source>
        <strain evidence="1">JGI_Cruoil_03_44_89</strain>
    </source>
</reference>
<name>A0A235BVW3_UNCW3</name>
<dbReference type="Proteomes" id="UP000215215">
    <property type="component" value="Unassembled WGS sequence"/>
</dbReference>
<comment type="caution">
    <text evidence="1">The sequence shown here is derived from an EMBL/GenBank/DDBJ whole genome shotgun (WGS) entry which is preliminary data.</text>
</comment>
<evidence type="ECO:0000313" key="1">
    <source>
        <dbReference type="EMBL" id="OYD16498.1"/>
    </source>
</evidence>
<organism evidence="1 2">
    <name type="scientific">candidate division WOR-3 bacterium JGI_Cruoil_03_44_89</name>
    <dbReference type="NCBI Taxonomy" id="1973748"/>
    <lineage>
        <taxon>Bacteria</taxon>
        <taxon>Bacteria division WOR-3</taxon>
    </lineage>
</organism>
<dbReference type="AlphaFoldDB" id="A0A235BVW3"/>
<accession>A0A235BVW3</accession>
<dbReference type="EMBL" id="NOZQ01000063">
    <property type="protein sequence ID" value="OYD16498.1"/>
    <property type="molecule type" value="Genomic_DNA"/>
</dbReference>
<evidence type="ECO:0000313" key="2">
    <source>
        <dbReference type="Proteomes" id="UP000215215"/>
    </source>
</evidence>